<gene>
    <name evidence="1" type="ORF">HMPREF0201_04899</name>
</gene>
<protein>
    <submittedName>
        <fullName evidence="1">Uncharacterized protein</fullName>
    </submittedName>
</protein>
<name>S3IX62_9ENTR</name>
<dbReference type="Proteomes" id="UP000014585">
    <property type="component" value="Unassembled WGS sequence"/>
</dbReference>
<accession>S3IX62</accession>
<sequence>MAGGTPWAECITYGEIGSRKYNLLWTEEVAHPAFLHLKAIYFPSIKKHLSEYNY</sequence>
<dbReference type="EMBL" id="ATDT01000045">
    <property type="protein sequence ID" value="EPF12202.1"/>
    <property type="molecule type" value="Genomic_DNA"/>
</dbReference>
<dbReference type="AlphaFoldDB" id="S3IX62"/>
<dbReference type="HOGENOM" id="CLU_3041661_0_0_6"/>
<comment type="caution">
    <text evidence="1">The sequence shown here is derived from an EMBL/GenBank/DDBJ whole genome shotgun (WGS) entry which is preliminary data.</text>
</comment>
<evidence type="ECO:0000313" key="2">
    <source>
        <dbReference type="Proteomes" id="UP000014585"/>
    </source>
</evidence>
<organism evidence="1 2">
    <name type="scientific">Cedecea davisae DSM 4568</name>
    <dbReference type="NCBI Taxonomy" id="566551"/>
    <lineage>
        <taxon>Bacteria</taxon>
        <taxon>Pseudomonadati</taxon>
        <taxon>Pseudomonadota</taxon>
        <taxon>Gammaproteobacteria</taxon>
        <taxon>Enterobacterales</taxon>
        <taxon>Enterobacteriaceae</taxon>
        <taxon>Cedecea</taxon>
    </lineage>
</organism>
<reference evidence="1 2" key="1">
    <citation type="submission" date="2013-04" db="EMBL/GenBank/DDBJ databases">
        <authorList>
            <person name="Weinstock G."/>
            <person name="Sodergren E."/>
            <person name="Lobos E.A."/>
            <person name="Fulton L."/>
            <person name="Fulton R."/>
            <person name="Courtney L."/>
            <person name="Fronick C."/>
            <person name="O'Laughlin M."/>
            <person name="Godfrey J."/>
            <person name="Wilson R.M."/>
            <person name="Miner T."/>
            <person name="Farmer C."/>
            <person name="Delehaunty K."/>
            <person name="Cordes M."/>
            <person name="Minx P."/>
            <person name="Tomlinson C."/>
            <person name="Chen J."/>
            <person name="Wollam A."/>
            <person name="Pepin K.H."/>
            <person name="Palsikar V.B."/>
            <person name="Zhang X."/>
            <person name="Suruliraj S."/>
            <person name="Perna N.T."/>
            <person name="Plunkett G."/>
            <person name="Warren W."/>
            <person name="Mitreva M."/>
            <person name="Mardis E.R."/>
            <person name="Wilson R.K."/>
        </authorList>
    </citation>
    <scope>NUCLEOTIDE SEQUENCE [LARGE SCALE GENOMIC DNA]</scope>
    <source>
        <strain evidence="1 2">DSM 4568</strain>
    </source>
</reference>
<proteinExistence type="predicted"/>
<evidence type="ECO:0000313" key="1">
    <source>
        <dbReference type="EMBL" id="EPF12202.1"/>
    </source>
</evidence>